<dbReference type="EMBL" id="LAZR01005129">
    <property type="protein sequence ID" value="KKN02605.1"/>
    <property type="molecule type" value="Genomic_DNA"/>
</dbReference>
<sequence length="58" mass="6891">MKAEIIKSIKVKFILNEKEAVWLKGVMQNPFNVDDPMDEKEDDRINRIKIFDLLKDID</sequence>
<name>A0A0F9M587_9ZZZZ</name>
<evidence type="ECO:0000313" key="1">
    <source>
        <dbReference type="EMBL" id="KKN02605.1"/>
    </source>
</evidence>
<dbReference type="AlphaFoldDB" id="A0A0F9M587"/>
<accession>A0A0F9M587</accession>
<gene>
    <name evidence="1" type="ORF">LCGC14_1116080</name>
</gene>
<comment type="caution">
    <text evidence="1">The sequence shown here is derived from an EMBL/GenBank/DDBJ whole genome shotgun (WGS) entry which is preliminary data.</text>
</comment>
<protein>
    <submittedName>
        <fullName evidence="1">Uncharacterized protein</fullName>
    </submittedName>
</protein>
<organism evidence="1">
    <name type="scientific">marine sediment metagenome</name>
    <dbReference type="NCBI Taxonomy" id="412755"/>
    <lineage>
        <taxon>unclassified sequences</taxon>
        <taxon>metagenomes</taxon>
        <taxon>ecological metagenomes</taxon>
    </lineage>
</organism>
<reference evidence="1" key="1">
    <citation type="journal article" date="2015" name="Nature">
        <title>Complex archaea that bridge the gap between prokaryotes and eukaryotes.</title>
        <authorList>
            <person name="Spang A."/>
            <person name="Saw J.H."/>
            <person name="Jorgensen S.L."/>
            <person name="Zaremba-Niedzwiedzka K."/>
            <person name="Martijn J."/>
            <person name="Lind A.E."/>
            <person name="van Eijk R."/>
            <person name="Schleper C."/>
            <person name="Guy L."/>
            <person name="Ettema T.J."/>
        </authorList>
    </citation>
    <scope>NUCLEOTIDE SEQUENCE</scope>
</reference>
<proteinExistence type="predicted"/>